<dbReference type="InterPro" id="IPR019347">
    <property type="entry name" value="Axonemal_dynein_light_chain"/>
</dbReference>
<evidence type="ECO:0000256" key="2">
    <source>
        <dbReference type="ARBA" id="ARBA00023054"/>
    </source>
</evidence>
<dbReference type="GO" id="GO:0030286">
    <property type="term" value="C:dynein complex"/>
    <property type="evidence" value="ECO:0007669"/>
    <property type="project" value="UniProtKB-KW"/>
</dbReference>
<dbReference type="EMBL" id="QUTA01003322">
    <property type="protein sequence ID" value="RHY24075.1"/>
    <property type="molecule type" value="Genomic_DNA"/>
</dbReference>
<keyword evidence="2" id="KW-0175">Coiled coil</keyword>
<dbReference type="VEuPathDB" id="FungiDB:H257_17685"/>
<dbReference type="PANTHER" id="PTHR13183:SF0">
    <property type="entry name" value="AXONEMAL DYNEIN LIGHT INTERMEDIATE POLYPEPTIDE 1"/>
    <property type="match status" value="1"/>
</dbReference>
<protein>
    <submittedName>
        <fullName evidence="6">Uncharacterized protein</fullName>
    </submittedName>
</protein>
<dbReference type="Proteomes" id="UP000266239">
    <property type="component" value="Unassembled WGS sequence"/>
</dbReference>
<evidence type="ECO:0000256" key="3">
    <source>
        <dbReference type="ARBA" id="ARBA00023175"/>
    </source>
</evidence>
<accession>A0A397BU16</accession>
<name>A0A397BU16_APHAT</name>
<keyword evidence="3" id="KW-0505">Motor protein</keyword>
<evidence type="ECO:0000256" key="1">
    <source>
        <dbReference type="ARBA" id="ARBA00023017"/>
    </source>
</evidence>
<evidence type="ECO:0000313" key="7">
    <source>
        <dbReference type="Proteomes" id="UP000266239"/>
    </source>
</evidence>
<dbReference type="PANTHER" id="PTHR13183">
    <property type="entry name" value="AXONEMAL INNER ARM DYNEIN LIGHT CHAIN 28"/>
    <property type="match status" value="1"/>
</dbReference>
<dbReference type="GO" id="GO:0045504">
    <property type="term" value="F:dynein heavy chain binding"/>
    <property type="evidence" value="ECO:0007669"/>
    <property type="project" value="TreeGrafter"/>
</dbReference>
<comment type="similarity">
    <text evidence="4">Belongs to the inner dynein arm light chain family.</text>
</comment>
<keyword evidence="1" id="KW-0243">Dynein</keyword>
<evidence type="ECO:0000313" key="6">
    <source>
        <dbReference type="EMBL" id="RHY24075.1"/>
    </source>
</evidence>
<organism evidence="6 7">
    <name type="scientific">Aphanomyces astaci</name>
    <name type="common">Crayfish plague agent</name>
    <dbReference type="NCBI Taxonomy" id="112090"/>
    <lineage>
        <taxon>Eukaryota</taxon>
        <taxon>Sar</taxon>
        <taxon>Stramenopiles</taxon>
        <taxon>Oomycota</taxon>
        <taxon>Saprolegniomycetes</taxon>
        <taxon>Saprolegniales</taxon>
        <taxon>Verrucalvaceae</taxon>
        <taxon>Aphanomyces</taxon>
    </lineage>
</organism>
<proteinExistence type="inferred from homology"/>
<dbReference type="AlphaFoldDB" id="A0A397BU16"/>
<dbReference type="Pfam" id="PF10211">
    <property type="entry name" value="Ax_dynein_light"/>
    <property type="match status" value="1"/>
</dbReference>
<reference evidence="6 7" key="1">
    <citation type="submission" date="2018-08" db="EMBL/GenBank/DDBJ databases">
        <title>Aphanomyces genome sequencing and annotation.</title>
        <authorList>
            <person name="Minardi D."/>
            <person name="Oidtmann B."/>
            <person name="Van Der Giezen M."/>
            <person name="Studholme D.J."/>
        </authorList>
    </citation>
    <scope>NUCLEOTIDE SEQUENCE [LARGE SCALE GENOMIC DNA]</scope>
    <source>
        <strain evidence="6 7">Yx</strain>
    </source>
</reference>
<gene>
    <name evidence="6" type="ORF">DYB25_007777</name>
</gene>
<sequence length="151" mass="17572">MRLQQKQARETGICPVREELYAQCFDELIRQITINCAERGLLLLRVRVEIRMTIAAYQTLYESSIAFGMRKALMAEQRKLDADQKLKQLETDRNELIAQVEELKLRCEAIQKREEEKRLADEKKHNDEVDGLKKANDQLKANLESLLSAPK</sequence>
<evidence type="ECO:0000256" key="4">
    <source>
        <dbReference type="ARBA" id="ARBA00038114"/>
    </source>
</evidence>
<dbReference type="GO" id="GO:0005930">
    <property type="term" value="C:axoneme"/>
    <property type="evidence" value="ECO:0007669"/>
    <property type="project" value="TreeGrafter"/>
</dbReference>
<evidence type="ECO:0000256" key="5">
    <source>
        <dbReference type="SAM" id="MobiDB-lite"/>
    </source>
</evidence>
<comment type="caution">
    <text evidence="6">The sequence shown here is derived from an EMBL/GenBank/DDBJ whole genome shotgun (WGS) entry which is preliminary data.</text>
</comment>
<feature type="region of interest" description="Disordered" evidence="5">
    <location>
        <begin position="115"/>
        <end position="135"/>
    </location>
</feature>